<keyword evidence="4" id="KW-0812">Transmembrane</keyword>
<dbReference type="SUPFAM" id="SSF48264">
    <property type="entry name" value="Cytochrome P450"/>
    <property type="match status" value="1"/>
</dbReference>
<dbReference type="PROSITE" id="PS00086">
    <property type="entry name" value="CYTOCHROME_P450"/>
    <property type="match status" value="1"/>
</dbReference>
<proteinExistence type="inferred from homology"/>
<evidence type="ECO:0000256" key="4">
    <source>
        <dbReference type="ARBA" id="ARBA00022692"/>
    </source>
</evidence>
<dbReference type="AlphaFoldDB" id="A0A2N9G0H2"/>
<evidence type="ECO:0000256" key="7">
    <source>
        <dbReference type="ARBA" id="ARBA00023002"/>
    </source>
</evidence>
<dbReference type="InterPro" id="IPR036396">
    <property type="entry name" value="Cyt_P450_sf"/>
</dbReference>
<dbReference type="Pfam" id="PF00067">
    <property type="entry name" value="p450"/>
    <property type="match status" value="2"/>
</dbReference>
<dbReference type="InterPro" id="IPR001128">
    <property type="entry name" value="Cyt_P450"/>
</dbReference>
<evidence type="ECO:0000256" key="12">
    <source>
        <dbReference type="RuleBase" id="RU000461"/>
    </source>
</evidence>
<evidence type="ECO:0000256" key="11">
    <source>
        <dbReference type="PIRSR" id="PIRSR602401-1"/>
    </source>
</evidence>
<dbReference type="GO" id="GO:0016705">
    <property type="term" value="F:oxidoreductase activity, acting on paired donors, with incorporation or reduction of molecular oxygen"/>
    <property type="evidence" value="ECO:0007669"/>
    <property type="project" value="InterPro"/>
</dbReference>
<evidence type="ECO:0000313" key="13">
    <source>
        <dbReference type="EMBL" id="SPC93003.1"/>
    </source>
</evidence>
<sequence length="304" mass="34539">MTTLEVLSNHRLEMLKHIREAEVNDSIKDTYELLGKNNNKVLVEMERWFGCTTLNVIFRMVVGKRFDALPYLRWLDVGGYEKAMKKTAKELDHVTQGWLEEHKQRKFSGGMKEPQDFMDVMLSIVTDDDEVSSYDVDTIVKATCLALILAASDTSTVTMTWALSLLLNNREALKKAQEELDIHIVPHESMEDCTLVGYHVPAGTRLLVNLPKLHRDPHVWVDPTEFRPERFLTTHKGVDVRGQHFELIPFGSGRRICPGISFALQVTQLTLATLLHAFEIANASDEPVDMTEKVGLTKQESHPT</sequence>
<reference evidence="13" key="1">
    <citation type="submission" date="2018-02" db="EMBL/GenBank/DDBJ databases">
        <authorList>
            <person name="Cohen D.B."/>
            <person name="Kent A.D."/>
        </authorList>
    </citation>
    <scope>NUCLEOTIDE SEQUENCE</scope>
</reference>
<dbReference type="InterPro" id="IPR002401">
    <property type="entry name" value="Cyt_P450_E_grp-I"/>
</dbReference>
<evidence type="ECO:0000256" key="6">
    <source>
        <dbReference type="ARBA" id="ARBA00022989"/>
    </source>
</evidence>
<keyword evidence="6" id="KW-1133">Transmembrane helix</keyword>
<keyword evidence="9 12" id="KW-0503">Monooxygenase</keyword>
<dbReference type="PRINTS" id="PR00463">
    <property type="entry name" value="EP450I"/>
</dbReference>
<name>A0A2N9G0H2_FAGSY</name>
<keyword evidence="10" id="KW-0472">Membrane</keyword>
<dbReference type="PANTHER" id="PTHR47947:SF26">
    <property type="entry name" value="CYTOCHROME P450"/>
    <property type="match status" value="1"/>
</dbReference>
<feature type="binding site" description="axial binding residue" evidence="11">
    <location>
        <position position="257"/>
    </location>
    <ligand>
        <name>heme</name>
        <dbReference type="ChEBI" id="CHEBI:30413"/>
    </ligand>
    <ligandPart>
        <name>Fe</name>
        <dbReference type="ChEBI" id="CHEBI:18248"/>
    </ligandPart>
</feature>
<gene>
    <name evidence="13" type="ORF">FSB_LOCUS20885</name>
</gene>
<evidence type="ECO:0000256" key="3">
    <source>
        <dbReference type="ARBA" id="ARBA00022617"/>
    </source>
</evidence>
<evidence type="ECO:0000256" key="9">
    <source>
        <dbReference type="ARBA" id="ARBA00023033"/>
    </source>
</evidence>
<dbReference type="InterPro" id="IPR017972">
    <property type="entry name" value="Cyt_P450_CS"/>
</dbReference>
<accession>A0A2N9G0H2</accession>
<comment type="subcellular location">
    <subcellularLocation>
        <location evidence="2">Membrane</location>
    </subcellularLocation>
</comment>
<keyword evidence="8 11" id="KW-0408">Iron</keyword>
<dbReference type="PRINTS" id="PR00385">
    <property type="entry name" value="P450"/>
</dbReference>
<evidence type="ECO:0000256" key="5">
    <source>
        <dbReference type="ARBA" id="ARBA00022723"/>
    </source>
</evidence>
<keyword evidence="7 12" id="KW-0560">Oxidoreductase</keyword>
<organism evidence="13">
    <name type="scientific">Fagus sylvatica</name>
    <name type="common">Beechnut</name>
    <dbReference type="NCBI Taxonomy" id="28930"/>
    <lineage>
        <taxon>Eukaryota</taxon>
        <taxon>Viridiplantae</taxon>
        <taxon>Streptophyta</taxon>
        <taxon>Embryophyta</taxon>
        <taxon>Tracheophyta</taxon>
        <taxon>Spermatophyta</taxon>
        <taxon>Magnoliopsida</taxon>
        <taxon>eudicotyledons</taxon>
        <taxon>Gunneridae</taxon>
        <taxon>Pentapetalae</taxon>
        <taxon>rosids</taxon>
        <taxon>fabids</taxon>
        <taxon>Fagales</taxon>
        <taxon>Fagaceae</taxon>
        <taxon>Fagus</taxon>
    </lineage>
</organism>
<evidence type="ECO:0000256" key="10">
    <source>
        <dbReference type="ARBA" id="ARBA00023136"/>
    </source>
</evidence>
<keyword evidence="5 11" id="KW-0479">Metal-binding</keyword>
<comment type="similarity">
    <text evidence="12">Belongs to the cytochrome P450 family.</text>
</comment>
<dbReference type="PANTHER" id="PTHR47947">
    <property type="entry name" value="CYTOCHROME P450 82C3-RELATED"/>
    <property type="match status" value="1"/>
</dbReference>
<keyword evidence="3 11" id="KW-0349">Heme</keyword>
<dbReference type="EMBL" id="OIVN01001352">
    <property type="protein sequence ID" value="SPC93003.1"/>
    <property type="molecule type" value="Genomic_DNA"/>
</dbReference>
<evidence type="ECO:0008006" key="14">
    <source>
        <dbReference type="Google" id="ProtNLM"/>
    </source>
</evidence>
<dbReference type="GO" id="GO:0020037">
    <property type="term" value="F:heme binding"/>
    <property type="evidence" value="ECO:0007669"/>
    <property type="project" value="InterPro"/>
</dbReference>
<protein>
    <recommendedName>
        <fullName evidence="14">Cytochrome P450</fullName>
    </recommendedName>
</protein>
<evidence type="ECO:0000256" key="8">
    <source>
        <dbReference type="ARBA" id="ARBA00023004"/>
    </source>
</evidence>
<evidence type="ECO:0000256" key="1">
    <source>
        <dbReference type="ARBA" id="ARBA00001971"/>
    </source>
</evidence>
<dbReference type="GO" id="GO:0005506">
    <property type="term" value="F:iron ion binding"/>
    <property type="evidence" value="ECO:0007669"/>
    <property type="project" value="InterPro"/>
</dbReference>
<dbReference type="GO" id="GO:0016020">
    <property type="term" value="C:membrane"/>
    <property type="evidence" value="ECO:0007669"/>
    <property type="project" value="UniProtKB-SubCell"/>
</dbReference>
<dbReference type="InterPro" id="IPR050651">
    <property type="entry name" value="Plant_Cytochrome_P450_Monoox"/>
</dbReference>
<dbReference type="GO" id="GO:0004497">
    <property type="term" value="F:monooxygenase activity"/>
    <property type="evidence" value="ECO:0007669"/>
    <property type="project" value="UniProtKB-KW"/>
</dbReference>
<dbReference type="Gene3D" id="1.10.630.10">
    <property type="entry name" value="Cytochrome P450"/>
    <property type="match status" value="1"/>
</dbReference>
<comment type="cofactor">
    <cofactor evidence="1 11">
        <name>heme</name>
        <dbReference type="ChEBI" id="CHEBI:30413"/>
    </cofactor>
</comment>
<evidence type="ECO:0000256" key="2">
    <source>
        <dbReference type="ARBA" id="ARBA00004370"/>
    </source>
</evidence>